<name>A0A6I5A184_9BACI</name>
<keyword evidence="6 9" id="KW-0238">DNA-binding</keyword>
<dbReference type="InterPro" id="IPR010998">
    <property type="entry name" value="Integrase_recombinase_N"/>
</dbReference>
<dbReference type="SUPFAM" id="SSF56349">
    <property type="entry name" value="DNA breaking-rejoining enzymes"/>
    <property type="match status" value="1"/>
</dbReference>
<dbReference type="Pfam" id="PF00589">
    <property type="entry name" value="Phage_integrase"/>
    <property type="match status" value="1"/>
</dbReference>
<dbReference type="InterPro" id="IPR004107">
    <property type="entry name" value="Integrase_SAM-like_N"/>
</dbReference>
<evidence type="ECO:0000256" key="8">
    <source>
        <dbReference type="ARBA" id="ARBA00023306"/>
    </source>
</evidence>
<keyword evidence="3" id="KW-0132">Cell division</keyword>
<evidence type="ECO:0000256" key="1">
    <source>
        <dbReference type="ARBA" id="ARBA00004496"/>
    </source>
</evidence>
<dbReference type="EMBL" id="WMEQ01000008">
    <property type="protein sequence ID" value="MYL34290.1"/>
    <property type="molecule type" value="Genomic_DNA"/>
</dbReference>
<protein>
    <submittedName>
        <fullName evidence="12">Tyrosine-type recombinase/integrase</fullName>
    </submittedName>
</protein>
<dbReference type="GO" id="GO:0003677">
    <property type="term" value="F:DNA binding"/>
    <property type="evidence" value="ECO:0007669"/>
    <property type="project" value="UniProtKB-UniRule"/>
</dbReference>
<proteinExistence type="predicted"/>
<dbReference type="InterPro" id="IPR011010">
    <property type="entry name" value="DNA_brk_join_enz"/>
</dbReference>
<evidence type="ECO:0000259" key="11">
    <source>
        <dbReference type="PROSITE" id="PS51900"/>
    </source>
</evidence>
<dbReference type="InterPro" id="IPR044068">
    <property type="entry name" value="CB"/>
</dbReference>
<accession>A0A6I5A184</accession>
<gene>
    <name evidence="12" type="ORF">GLW05_11845</name>
</gene>
<dbReference type="OrthoDB" id="9766545at2"/>
<evidence type="ECO:0000256" key="5">
    <source>
        <dbReference type="ARBA" id="ARBA00022908"/>
    </source>
</evidence>
<dbReference type="AlphaFoldDB" id="A0A6I5A184"/>
<dbReference type="InterPro" id="IPR013762">
    <property type="entry name" value="Integrase-like_cat_sf"/>
</dbReference>
<dbReference type="PANTHER" id="PTHR30349:SF77">
    <property type="entry name" value="TYROSINE RECOMBINASE XERC"/>
    <property type="match status" value="1"/>
</dbReference>
<evidence type="ECO:0000256" key="2">
    <source>
        <dbReference type="ARBA" id="ARBA00022490"/>
    </source>
</evidence>
<evidence type="ECO:0000256" key="4">
    <source>
        <dbReference type="ARBA" id="ARBA00022829"/>
    </source>
</evidence>
<dbReference type="GO" id="GO:0051301">
    <property type="term" value="P:cell division"/>
    <property type="evidence" value="ECO:0007669"/>
    <property type="project" value="UniProtKB-KW"/>
</dbReference>
<keyword evidence="2" id="KW-0963">Cytoplasm</keyword>
<feature type="domain" description="Core-binding (CB)" evidence="11">
    <location>
        <begin position="14"/>
        <end position="94"/>
    </location>
</feature>
<evidence type="ECO:0000256" key="7">
    <source>
        <dbReference type="ARBA" id="ARBA00023172"/>
    </source>
</evidence>
<dbReference type="PANTHER" id="PTHR30349">
    <property type="entry name" value="PHAGE INTEGRASE-RELATED"/>
    <property type="match status" value="1"/>
</dbReference>
<reference evidence="12 13" key="1">
    <citation type="submission" date="2019-11" db="EMBL/GenBank/DDBJ databases">
        <title>Genome sequences of 17 halophilic strains isolated from different environments.</title>
        <authorList>
            <person name="Furrow R.E."/>
        </authorList>
    </citation>
    <scope>NUCLEOTIDE SEQUENCE [LARGE SCALE GENOMIC DNA]</scope>
    <source>
        <strain evidence="12 13">22514_16_FS</strain>
    </source>
</reference>
<dbReference type="GO" id="GO:0005737">
    <property type="term" value="C:cytoplasm"/>
    <property type="evidence" value="ECO:0007669"/>
    <property type="project" value="UniProtKB-SubCell"/>
</dbReference>
<dbReference type="RefSeq" id="WP_160909771.1">
    <property type="nucleotide sequence ID" value="NZ_WMEQ01000008.1"/>
</dbReference>
<dbReference type="Gene3D" id="1.10.443.10">
    <property type="entry name" value="Intergrase catalytic core"/>
    <property type="match status" value="1"/>
</dbReference>
<dbReference type="PROSITE" id="PS51898">
    <property type="entry name" value="TYR_RECOMBINASE"/>
    <property type="match status" value="1"/>
</dbReference>
<evidence type="ECO:0000313" key="13">
    <source>
        <dbReference type="Proteomes" id="UP000468638"/>
    </source>
</evidence>
<sequence>MENYWGLKSALPNEVNHEVVNQYLLSIKLANHSEGTIIQYRRFLERFFGDMIDSYANITSDKIYQWFISNQGHVKETTFSLRLSILSSFYTFCVEEEYITRSPIKRRWFPILPQTIPKYLEKNEIAKTRIQSERRSLRDLALVEFMLSSGCRVGEVHPLNRDDVDFENRTFHVVGKGNKIRQVHFSERCAVYLEKYIKTLPNTSEALFVTVTGGRLSIRAIQDIMNRIGKGAELASSLHPHRLRHTFATEMLSKGAELTFISEELGHADVNTTQIYARLPKKEIISLYRKYMG</sequence>
<comment type="subcellular location">
    <subcellularLocation>
        <location evidence="1">Cytoplasm</location>
    </subcellularLocation>
</comment>
<evidence type="ECO:0000259" key="10">
    <source>
        <dbReference type="PROSITE" id="PS51898"/>
    </source>
</evidence>
<dbReference type="PROSITE" id="PS51900">
    <property type="entry name" value="CB"/>
    <property type="match status" value="1"/>
</dbReference>
<organism evidence="12 13">
    <name type="scientific">Pontibacillus yanchengensis</name>
    <dbReference type="NCBI Taxonomy" id="462910"/>
    <lineage>
        <taxon>Bacteria</taxon>
        <taxon>Bacillati</taxon>
        <taxon>Bacillota</taxon>
        <taxon>Bacilli</taxon>
        <taxon>Bacillales</taxon>
        <taxon>Bacillaceae</taxon>
        <taxon>Pontibacillus</taxon>
    </lineage>
</organism>
<evidence type="ECO:0000256" key="9">
    <source>
        <dbReference type="PROSITE-ProRule" id="PRU01248"/>
    </source>
</evidence>
<comment type="caution">
    <text evidence="12">The sequence shown here is derived from an EMBL/GenBank/DDBJ whole genome shotgun (WGS) entry which is preliminary data.</text>
</comment>
<keyword evidence="8" id="KW-0131">Cell cycle</keyword>
<evidence type="ECO:0000313" key="12">
    <source>
        <dbReference type="EMBL" id="MYL34290.1"/>
    </source>
</evidence>
<keyword evidence="7" id="KW-0233">DNA recombination</keyword>
<dbReference type="GO" id="GO:0007059">
    <property type="term" value="P:chromosome segregation"/>
    <property type="evidence" value="ECO:0007669"/>
    <property type="project" value="UniProtKB-KW"/>
</dbReference>
<dbReference type="Gene3D" id="1.10.150.130">
    <property type="match status" value="1"/>
</dbReference>
<dbReference type="Proteomes" id="UP000468638">
    <property type="component" value="Unassembled WGS sequence"/>
</dbReference>
<dbReference type="Pfam" id="PF02899">
    <property type="entry name" value="Phage_int_SAM_1"/>
    <property type="match status" value="1"/>
</dbReference>
<keyword evidence="4" id="KW-0159">Chromosome partition</keyword>
<evidence type="ECO:0000256" key="3">
    <source>
        <dbReference type="ARBA" id="ARBA00022618"/>
    </source>
</evidence>
<dbReference type="InterPro" id="IPR002104">
    <property type="entry name" value="Integrase_catalytic"/>
</dbReference>
<evidence type="ECO:0000256" key="6">
    <source>
        <dbReference type="ARBA" id="ARBA00023125"/>
    </source>
</evidence>
<dbReference type="GO" id="GO:0006310">
    <property type="term" value="P:DNA recombination"/>
    <property type="evidence" value="ECO:0007669"/>
    <property type="project" value="UniProtKB-KW"/>
</dbReference>
<keyword evidence="5" id="KW-0229">DNA integration</keyword>
<feature type="domain" description="Tyr recombinase" evidence="10">
    <location>
        <begin position="115"/>
        <end position="289"/>
    </location>
</feature>
<dbReference type="GO" id="GO:0015074">
    <property type="term" value="P:DNA integration"/>
    <property type="evidence" value="ECO:0007669"/>
    <property type="project" value="UniProtKB-KW"/>
</dbReference>
<dbReference type="InterPro" id="IPR050090">
    <property type="entry name" value="Tyrosine_recombinase_XerCD"/>
</dbReference>